<gene>
    <name evidence="1" type="ORF">PPERSA_03884</name>
</gene>
<dbReference type="EMBL" id="LDAU01000231">
    <property type="protein sequence ID" value="KRW98749.1"/>
    <property type="molecule type" value="Genomic_DNA"/>
</dbReference>
<protein>
    <submittedName>
        <fullName evidence="1">Uncharacterized protein</fullName>
    </submittedName>
</protein>
<comment type="caution">
    <text evidence="1">The sequence shown here is derived from an EMBL/GenBank/DDBJ whole genome shotgun (WGS) entry which is preliminary data.</text>
</comment>
<sequence length="239" mass="28541">MKNPQLQNTLQPYSLIKKSEIKAENDTEKTCKFRPISSNLLHYKNYMDNQLKERKNFQSQNCRISQYGPIQLRNQDDFIKSSKLSSLTCLFNDQNDSKSSVQFDKYSSSSTKDLICDYNQPERLHHNQETFSNQLKVTKNNQNFFIAKSKVLKEEINDQNQNQQTSLMTEIQNQIKQERSQTIQNINELEKLILRVFALRFIRQDMYQYMMIYSKSQNPFSNFKYRQVELTNRIIKIEQ</sequence>
<dbReference type="Proteomes" id="UP000054937">
    <property type="component" value="Unassembled WGS sequence"/>
</dbReference>
<evidence type="ECO:0000313" key="1">
    <source>
        <dbReference type="EMBL" id="KRW98749.1"/>
    </source>
</evidence>
<dbReference type="InParanoid" id="A0A0V0Q933"/>
<proteinExistence type="predicted"/>
<dbReference type="AlphaFoldDB" id="A0A0V0Q933"/>
<accession>A0A0V0Q933</accession>
<evidence type="ECO:0000313" key="2">
    <source>
        <dbReference type="Proteomes" id="UP000054937"/>
    </source>
</evidence>
<keyword evidence="2" id="KW-1185">Reference proteome</keyword>
<name>A0A0V0Q933_PSEPJ</name>
<reference evidence="1 2" key="1">
    <citation type="journal article" date="2015" name="Sci. Rep.">
        <title>Genome of the facultative scuticociliatosis pathogen Pseudocohnilembus persalinus provides insight into its virulence through horizontal gene transfer.</title>
        <authorList>
            <person name="Xiong J."/>
            <person name="Wang G."/>
            <person name="Cheng J."/>
            <person name="Tian M."/>
            <person name="Pan X."/>
            <person name="Warren A."/>
            <person name="Jiang C."/>
            <person name="Yuan D."/>
            <person name="Miao W."/>
        </authorList>
    </citation>
    <scope>NUCLEOTIDE SEQUENCE [LARGE SCALE GENOMIC DNA]</scope>
    <source>
        <strain evidence="1">36N120E</strain>
    </source>
</reference>
<organism evidence="1 2">
    <name type="scientific">Pseudocohnilembus persalinus</name>
    <name type="common">Ciliate</name>
    <dbReference type="NCBI Taxonomy" id="266149"/>
    <lineage>
        <taxon>Eukaryota</taxon>
        <taxon>Sar</taxon>
        <taxon>Alveolata</taxon>
        <taxon>Ciliophora</taxon>
        <taxon>Intramacronucleata</taxon>
        <taxon>Oligohymenophorea</taxon>
        <taxon>Scuticociliatia</taxon>
        <taxon>Philasterida</taxon>
        <taxon>Pseudocohnilembidae</taxon>
        <taxon>Pseudocohnilembus</taxon>
    </lineage>
</organism>